<dbReference type="Proteomes" id="UP000749559">
    <property type="component" value="Unassembled WGS sequence"/>
</dbReference>
<keyword evidence="5" id="KW-1185">Reference proteome</keyword>
<feature type="compositionally biased region" description="Basic and acidic residues" evidence="1">
    <location>
        <begin position="165"/>
        <end position="183"/>
    </location>
</feature>
<evidence type="ECO:0000256" key="1">
    <source>
        <dbReference type="SAM" id="MobiDB-lite"/>
    </source>
</evidence>
<comment type="caution">
    <text evidence="4">The sequence shown here is derived from an EMBL/GenBank/DDBJ whole genome shotgun (WGS) entry which is preliminary data.</text>
</comment>
<keyword evidence="3" id="KW-0732">Signal</keyword>
<gene>
    <name evidence="4" type="ORF">OFUS_LOCUS3309</name>
</gene>
<dbReference type="AlphaFoldDB" id="A0A8J1TR79"/>
<evidence type="ECO:0000256" key="2">
    <source>
        <dbReference type="SAM" id="Phobius"/>
    </source>
</evidence>
<organism evidence="4 5">
    <name type="scientific">Owenia fusiformis</name>
    <name type="common">Polychaete worm</name>
    <dbReference type="NCBI Taxonomy" id="6347"/>
    <lineage>
        <taxon>Eukaryota</taxon>
        <taxon>Metazoa</taxon>
        <taxon>Spiralia</taxon>
        <taxon>Lophotrochozoa</taxon>
        <taxon>Annelida</taxon>
        <taxon>Polychaeta</taxon>
        <taxon>Sedentaria</taxon>
        <taxon>Canalipalpata</taxon>
        <taxon>Sabellida</taxon>
        <taxon>Oweniida</taxon>
        <taxon>Oweniidae</taxon>
        <taxon>Owenia</taxon>
    </lineage>
</organism>
<feature type="transmembrane region" description="Helical" evidence="2">
    <location>
        <begin position="134"/>
        <end position="154"/>
    </location>
</feature>
<dbReference type="EMBL" id="CAIIXF020000001">
    <property type="protein sequence ID" value="CAH1776095.1"/>
    <property type="molecule type" value="Genomic_DNA"/>
</dbReference>
<evidence type="ECO:0000256" key="3">
    <source>
        <dbReference type="SAM" id="SignalP"/>
    </source>
</evidence>
<keyword evidence="2" id="KW-0472">Membrane</keyword>
<protein>
    <submittedName>
        <fullName evidence="4">Uncharacterized protein</fullName>
    </submittedName>
</protein>
<name>A0A8J1TR79_OWEFU</name>
<reference evidence="4" key="1">
    <citation type="submission" date="2022-03" db="EMBL/GenBank/DDBJ databases">
        <authorList>
            <person name="Martin C."/>
        </authorList>
    </citation>
    <scope>NUCLEOTIDE SEQUENCE</scope>
</reference>
<feature type="region of interest" description="Disordered" evidence="1">
    <location>
        <begin position="164"/>
        <end position="199"/>
    </location>
</feature>
<feature type="chain" id="PRO_5043322001" evidence="3">
    <location>
        <begin position="26"/>
        <end position="227"/>
    </location>
</feature>
<evidence type="ECO:0000313" key="4">
    <source>
        <dbReference type="EMBL" id="CAH1776095.1"/>
    </source>
</evidence>
<proteinExistence type="predicted"/>
<keyword evidence="2" id="KW-1133">Transmembrane helix</keyword>
<keyword evidence="2" id="KW-0812">Transmembrane</keyword>
<feature type="signal peptide" evidence="3">
    <location>
        <begin position="1"/>
        <end position="25"/>
    </location>
</feature>
<accession>A0A8J1TR79</accession>
<sequence>MDSTTVIKAMLFLLTISACVSVIITKPTDENSKWIFRCGPSQTKCDKRTHFCESRMDQCNLCFDYCSENRIKGNLQYQQQCHEFCSVWMRDQEKAKQTPIFSTAEMTTATATSGAISSSATTEQNQTPVTNEQWRTTVIVACALLFMIAMVFALKRCHHKIIPHKNQDTGKNEQTIKKDSAHSDDEEFNNDNDQLMPNNVRLGTASTTRVDLPIDGAYKNAVPASIT</sequence>
<evidence type="ECO:0000313" key="5">
    <source>
        <dbReference type="Proteomes" id="UP000749559"/>
    </source>
</evidence>